<evidence type="ECO:0000256" key="1">
    <source>
        <dbReference type="SAM" id="Coils"/>
    </source>
</evidence>
<evidence type="ECO:0000313" key="3">
    <source>
        <dbReference type="Proteomes" id="UP000039865"/>
    </source>
</evidence>
<keyword evidence="3" id="KW-1185">Reference proteome</keyword>
<organism evidence="2 3">
    <name type="scientific">Stylonychia lemnae</name>
    <name type="common">Ciliate</name>
    <dbReference type="NCBI Taxonomy" id="5949"/>
    <lineage>
        <taxon>Eukaryota</taxon>
        <taxon>Sar</taxon>
        <taxon>Alveolata</taxon>
        <taxon>Ciliophora</taxon>
        <taxon>Intramacronucleata</taxon>
        <taxon>Spirotrichea</taxon>
        <taxon>Stichotrichia</taxon>
        <taxon>Sporadotrichida</taxon>
        <taxon>Oxytrichidae</taxon>
        <taxon>Stylonychinae</taxon>
        <taxon>Stylonychia</taxon>
    </lineage>
</organism>
<proteinExistence type="predicted"/>
<protein>
    <submittedName>
        <fullName evidence="2">Uncharacterized protein</fullName>
    </submittedName>
</protein>
<name>A0A078ACT8_STYLE</name>
<dbReference type="AlphaFoldDB" id="A0A078ACT8"/>
<gene>
    <name evidence="2" type="primary">Contig8262.g8808</name>
    <name evidence="2" type="ORF">STYLEM_9002</name>
</gene>
<dbReference type="Proteomes" id="UP000039865">
    <property type="component" value="Unassembled WGS sequence"/>
</dbReference>
<keyword evidence="1" id="KW-0175">Coiled coil</keyword>
<dbReference type="EMBL" id="CCKQ01008550">
    <property type="protein sequence ID" value="CDW80009.1"/>
    <property type="molecule type" value="Genomic_DNA"/>
</dbReference>
<dbReference type="InParanoid" id="A0A078ACT8"/>
<feature type="coiled-coil region" evidence="1">
    <location>
        <begin position="418"/>
        <end position="463"/>
    </location>
</feature>
<accession>A0A078ACT8</accession>
<reference evidence="2 3" key="1">
    <citation type="submission" date="2014-06" db="EMBL/GenBank/DDBJ databases">
        <authorList>
            <person name="Swart Estienne"/>
        </authorList>
    </citation>
    <scope>NUCLEOTIDE SEQUENCE [LARGE SCALE GENOMIC DNA]</scope>
    <source>
        <strain evidence="2 3">130c</strain>
    </source>
</reference>
<feature type="coiled-coil region" evidence="1">
    <location>
        <begin position="198"/>
        <end position="394"/>
    </location>
</feature>
<sequence length="780" mass="91675">MSGGKASTNDSLLSEQGGVVSSSYYQYNEGSKSVTDVLRKAGDIPQILNETINLLPSLEVLKRESQNQCKGQDDKTIKRDYDERIKRRHEIMNFLTEFSTQSKNYMDQTTDLVSITNMTKERLVQQIKFCESISWNNITLDFFLKQIKKLHSESDEIIKYYKTILTRQRDGQIIEEYMKNSINLFSGAEHLSTIFNQLKNLETQIPQQTKRIQAFEQTFRQKHKDQRNAINSLKNQIKRLQMNIDFENQEMELINKSIDQIKDKKTRYNDQDLIDLKIEIDSIKDEIQEIEKDQLVNLKKNINKQHNSERDRLKAEQMKINNELFYLQEQKKLKKKKIIGIFPDNSEFKKKKKELMMKLTQIEKQINDTYQDEQECLKNEKKYLEQQLVKLNDDLRAKLIERKKEVVKLKGNERYVKLKTRKTELLKLQETKQELINNYKTSISDLQIEVDNKQRCADDLEDEEKGKSKTMKEELKKSYDSQKDLMAKKENYERNDSLELVQLIKLVRNLQTVAHYWYLLQTANSYIIDILVRLSSQLGSIISAIEETKHSKEIEKQKKVSQNLEIMMEEFGGRRALIDELERNINCLTDNETSNFKSKFFEQIGNETLDQLNGRLQQAKDLTQLFPEIPIEFLTIIRNQIFIYLNKKLKLNLQAQKEFLDQNYDKKGDGFFARSFSQSALNTTQSIARKDSKIDKKGIIDIQVGNLKNLILQIFDSKDIRYQLMRKDQLQRDKALLSGGDVQGQVESIANIIIIHHQDIFKISPDSELLNLSKDLENLD</sequence>
<evidence type="ECO:0000313" key="2">
    <source>
        <dbReference type="EMBL" id="CDW80009.1"/>
    </source>
</evidence>